<name>A0A9W9R4H3_PENBR</name>
<proteinExistence type="predicted"/>
<reference evidence="2" key="2">
    <citation type="journal article" date="2023" name="IMA Fungus">
        <title>Comparative genomic study of the Penicillium genus elucidates a diverse pangenome and 15 lateral gene transfer events.</title>
        <authorList>
            <person name="Petersen C."/>
            <person name="Sorensen T."/>
            <person name="Nielsen M.R."/>
            <person name="Sondergaard T.E."/>
            <person name="Sorensen J.L."/>
            <person name="Fitzpatrick D.A."/>
            <person name="Frisvad J.C."/>
            <person name="Nielsen K.L."/>
        </authorList>
    </citation>
    <scope>NUCLEOTIDE SEQUENCE</scope>
    <source>
        <strain evidence="2">IBT 35675</strain>
    </source>
</reference>
<sequence>MNPVTPSCGIMVTTDIEDSPDVGLLPRGTFDTHVHVFDPRLGPYAARRAYTPGDAPLSELLSFSRSLSADNESSTLVLVQPSPYKTDCTVMLKSLGDLAKQGKMARGIAVIDVNTVTDQMLEEMHGLGVRGIRLNFQADDKGIHIPSLIAILNESARRIQHLPGWKIQMFVPGWTWDALHEPILALPVPVIADHLGGMSASSKLPEALKSTPLEQPGLKSLVSLAQSSRVVIKVSGLYRMSNDNSTNFADTRPIIEHFAHEAPNQLIWGSDWPHTGDGHNRTASTVLVKEPFRLIDDRGILANLQDWVDDEVWDKMLRQNPKRLFH</sequence>
<dbReference type="AlphaFoldDB" id="A0A9W9R4H3"/>
<dbReference type="PANTHER" id="PTHR35563:SF2">
    <property type="entry name" value="BARREL METAL-DEPENDENT HYDROLASE, PUTATIVE (AFU_ORTHOLOGUE AFUA_1G16240)-RELATED"/>
    <property type="match status" value="1"/>
</dbReference>
<dbReference type="SUPFAM" id="SSF51556">
    <property type="entry name" value="Metallo-dependent hydrolases"/>
    <property type="match status" value="1"/>
</dbReference>
<accession>A0A9W9R4H3</accession>
<reference evidence="2" key="1">
    <citation type="submission" date="2022-12" db="EMBL/GenBank/DDBJ databases">
        <authorList>
            <person name="Petersen C."/>
        </authorList>
    </citation>
    <scope>NUCLEOTIDE SEQUENCE</scope>
    <source>
        <strain evidence="2">IBT 35675</strain>
    </source>
</reference>
<dbReference type="Proteomes" id="UP001148299">
    <property type="component" value="Unassembled WGS sequence"/>
</dbReference>
<evidence type="ECO:0000259" key="1">
    <source>
        <dbReference type="Pfam" id="PF04909"/>
    </source>
</evidence>
<dbReference type="InterPro" id="IPR032466">
    <property type="entry name" value="Metal_Hydrolase"/>
</dbReference>
<dbReference type="EMBL" id="JAPZBR010000005">
    <property type="protein sequence ID" value="KAJ5353480.1"/>
    <property type="molecule type" value="Genomic_DNA"/>
</dbReference>
<dbReference type="GO" id="GO:0016787">
    <property type="term" value="F:hydrolase activity"/>
    <property type="evidence" value="ECO:0007669"/>
    <property type="project" value="InterPro"/>
</dbReference>
<keyword evidence="3" id="KW-1185">Reference proteome</keyword>
<dbReference type="InterPro" id="IPR006680">
    <property type="entry name" value="Amidohydro-rel"/>
</dbReference>
<dbReference type="Pfam" id="PF04909">
    <property type="entry name" value="Amidohydro_2"/>
    <property type="match status" value="1"/>
</dbReference>
<comment type="caution">
    <text evidence="2">The sequence shown here is derived from an EMBL/GenBank/DDBJ whole genome shotgun (WGS) entry which is preliminary data.</text>
</comment>
<dbReference type="InterPro" id="IPR052358">
    <property type="entry name" value="Aro_Compnd_Degr_Hydrolases"/>
</dbReference>
<gene>
    <name evidence="2" type="ORF">N7541_006044</name>
</gene>
<dbReference type="PANTHER" id="PTHR35563">
    <property type="entry name" value="BARREL METAL-DEPENDENT HYDROLASE, PUTATIVE (AFU_ORTHOLOGUE AFUA_1G16240)-RELATED"/>
    <property type="match status" value="1"/>
</dbReference>
<dbReference type="Gene3D" id="3.20.20.140">
    <property type="entry name" value="Metal-dependent hydrolases"/>
    <property type="match status" value="1"/>
</dbReference>
<protein>
    <recommendedName>
        <fullName evidence="1">Amidohydrolase-related domain-containing protein</fullName>
    </recommendedName>
</protein>
<feature type="domain" description="Amidohydrolase-related" evidence="1">
    <location>
        <begin position="31"/>
        <end position="325"/>
    </location>
</feature>
<organism evidence="2 3">
    <name type="scientific">Penicillium brevicompactum</name>
    <dbReference type="NCBI Taxonomy" id="5074"/>
    <lineage>
        <taxon>Eukaryota</taxon>
        <taxon>Fungi</taxon>
        <taxon>Dikarya</taxon>
        <taxon>Ascomycota</taxon>
        <taxon>Pezizomycotina</taxon>
        <taxon>Eurotiomycetes</taxon>
        <taxon>Eurotiomycetidae</taxon>
        <taxon>Eurotiales</taxon>
        <taxon>Aspergillaceae</taxon>
        <taxon>Penicillium</taxon>
    </lineage>
</organism>
<evidence type="ECO:0000313" key="2">
    <source>
        <dbReference type="EMBL" id="KAJ5353480.1"/>
    </source>
</evidence>
<evidence type="ECO:0000313" key="3">
    <source>
        <dbReference type="Proteomes" id="UP001148299"/>
    </source>
</evidence>